<evidence type="ECO:0000313" key="8">
    <source>
        <dbReference type="Proteomes" id="UP001154265"/>
    </source>
</evidence>
<dbReference type="HAMAP" id="MF_00470">
    <property type="entry name" value="MenC_1"/>
    <property type="match status" value="1"/>
</dbReference>
<comment type="similarity">
    <text evidence="4">Belongs to the mandelate racemase/muconate lactonizing enzyme family. MenC type 1 subfamily.</text>
</comment>
<dbReference type="Gene3D" id="3.30.390.10">
    <property type="entry name" value="Enolase-like, N-terminal domain"/>
    <property type="match status" value="1"/>
</dbReference>
<comment type="function">
    <text evidence="4">Converts 2-succinyl-6-hydroxy-2,4-cyclohexadiene-1-carboxylate (SHCHC) to 2-succinylbenzoate (OSB).</text>
</comment>
<dbReference type="EC" id="4.2.1.113" evidence="4 5"/>
<dbReference type="NCBIfam" id="NF002739">
    <property type="entry name" value="PRK02714.1"/>
    <property type="match status" value="1"/>
</dbReference>
<comment type="cofactor">
    <cofactor evidence="4">
        <name>a divalent metal cation</name>
        <dbReference type="ChEBI" id="CHEBI:60240"/>
    </cofactor>
</comment>
<feature type="binding site" evidence="4">
    <location>
        <position position="234"/>
    </location>
    <ligand>
        <name>Mg(2+)</name>
        <dbReference type="ChEBI" id="CHEBI:18420"/>
    </ligand>
</feature>
<keyword evidence="8" id="KW-1185">Reference proteome</keyword>
<feature type="active site" description="Proton donor" evidence="4">
    <location>
        <position position="150"/>
    </location>
</feature>
<evidence type="ECO:0000313" key="7">
    <source>
        <dbReference type="EMBL" id="MDG2992145.1"/>
    </source>
</evidence>
<dbReference type="SUPFAM" id="SSF54826">
    <property type="entry name" value="Enolase N-terminal domain-like"/>
    <property type="match status" value="1"/>
</dbReference>
<reference evidence="7" key="2">
    <citation type="submission" date="2022-01" db="EMBL/GenBank/DDBJ databases">
        <authorList>
            <person name="Zivanovic Y."/>
            <person name="Moreira D."/>
            <person name="Lopez-Garcia P."/>
        </authorList>
    </citation>
    <scope>NUCLEOTIDE SEQUENCE</scope>
    <source>
        <strain evidence="7">G9</strain>
    </source>
</reference>
<comment type="pathway">
    <text evidence="4">Quinol/quinone metabolism; 1,4-dihydroxy-2-naphthoate biosynthesis; 1,4-dihydroxy-2-naphthoate from chorismate: step 4/7.</text>
</comment>
<dbReference type="NCBIfam" id="TIGR01927">
    <property type="entry name" value="menC_gam_Gplu"/>
    <property type="match status" value="1"/>
</dbReference>
<evidence type="ECO:0000256" key="2">
    <source>
        <dbReference type="ARBA" id="ARBA00022842"/>
    </source>
</evidence>
<keyword evidence="2 4" id="KW-0460">Magnesium</keyword>
<comment type="pathway">
    <text evidence="4">Cofactor biosynthesis; phylloquinone biosynthesis.</text>
</comment>
<evidence type="ECO:0000256" key="5">
    <source>
        <dbReference type="NCBIfam" id="TIGR01927"/>
    </source>
</evidence>
<dbReference type="PANTHER" id="PTHR48073:SF2">
    <property type="entry name" value="O-SUCCINYLBENZOATE SYNTHASE"/>
    <property type="match status" value="1"/>
</dbReference>
<proteinExistence type="inferred from homology"/>
<dbReference type="InterPro" id="IPR041338">
    <property type="entry name" value="OSBS_N"/>
</dbReference>
<feature type="domain" description="Mandelate racemase/muconate lactonizing enzyme C-terminal" evidence="6">
    <location>
        <begin position="129"/>
        <end position="230"/>
    </location>
</feature>
<dbReference type="SFLD" id="SFLDG00180">
    <property type="entry name" value="muconate_cycloisomerase"/>
    <property type="match status" value="1"/>
</dbReference>
<feature type="binding site" evidence="4">
    <location>
        <position position="179"/>
    </location>
    <ligand>
        <name>Mg(2+)</name>
        <dbReference type="ChEBI" id="CHEBI:18420"/>
    </ligand>
</feature>
<comment type="catalytic activity">
    <reaction evidence="4">
        <text>(1R,6R)-6-hydroxy-2-succinyl-cyclohexa-2,4-diene-1-carboxylate = 2-succinylbenzoate + H2O</text>
        <dbReference type="Rhea" id="RHEA:10196"/>
        <dbReference type="ChEBI" id="CHEBI:15377"/>
        <dbReference type="ChEBI" id="CHEBI:18325"/>
        <dbReference type="ChEBI" id="CHEBI:58689"/>
        <dbReference type="EC" id="4.2.1.113"/>
    </reaction>
</comment>
<dbReference type="SFLD" id="SFLDF00009">
    <property type="entry name" value="o-succinylbenzoate_synthase"/>
    <property type="match status" value="1"/>
</dbReference>
<dbReference type="Proteomes" id="UP001154265">
    <property type="component" value="Unassembled WGS sequence"/>
</dbReference>
<feature type="active site" description="Proton acceptor" evidence="4">
    <location>
        <position position="258"/>
    </location>
</feature>
<dbReference type="SMART" id="SM00922">
    <property type="entry name" value="MR_MLE"/>
    <property type="match status" value="1"/>
</dbReference>
<evidence type="ECO:0000259" key="6">
    <source>
        <dbReference type="SMART" id="SM00922"/>
    </source>
</evidence>
<dbReference type="InterPro" id="IPR029017">
    <property type="entry name" value="Enolase-like_N"/>
</dbReference>
<feature type="binding site" evidence="4">
    <location>
        <position position="209"/>
    </location>
    <ligand>
        <name>Mg(2+)</name>
        <dbReference type="ChEBI" id="CHEBI:18420"/>
    </ligand>
</feature>
<evidence type="ECO:0000256" key="3">
    <source>
        <dbReference type="ARBA" id="ARBA00023239"/>
    </source>
</evidence>
<gene>
    <name evidence="4" type="primary">menC</name>
    <name evidence="7" type="ORF">L3556_14575</name>
</gene>
<keyword evidence="3 4" id="KW-0456">Lyase</keyword>
<dbReference type="RefSeq" id="WP_277868070.1">
    <property type="nucleotide sequence ID" value="NZ_JAKKUT010000008.1"/>
</dbReference>
<comment type="caution">
    <text evidence="7">The sequence shown here is derived from an EMBL/GenBank/DDBJ whole genome shotgun (WGS) entry which is preliminary data.</text>
</comment>
<dbReference type="Pfam" id="PF13378">
    <property type="entry name" value="MR_MLE_C"/>
    <property type="match status" value="1"/>
</dbReference>
<dbReference type="SFLD" id="SFLDS00001">
    <property type="entry name" value="Enolase"/>
    <property type="match status" value="1"/>
</dbReference>
<keyword evidence="1 4" id="KW-0479">Metal-binding</keyword>
<dbReference type="EMBL" id="JAKKUT010000008">
    <property type="protein sequence ID" value="MDG2992145.1"/>
    <property type="molecule type" value="Genomic_DNA"/>
</dbReference>
<name>A0ABT6F2P9_9SYNE</name>
<dbReference type="InterPro" id="IPR013342">
    <property type="entry name" value="Mandelate_racemase_C"/>
</dbReference>
<reference evidence="7" key="1">
    <citation type="journal article" date="2022" name="Genome Biol. Evol.">
        <title>A New Gene Family Diagnostic for Intracellular Biomineralization of Amorphous Ca Carbonates by Cyanobacteria.</title>
        <authorList>
            <person name="Benzerara K."/>
            <person name="Duprat E."/>
            <person name="Bitard-Feildel T."/>
            <person name="Caumes G."/>
            <person name="Cassier-Chauvat C."/>
            <person name="Chauvat F."/>
            <person name="Dezi M."/>
            <person name="Diop S.I."/>
            <person name="Gaschignard G."/>
            <person name="Gorgen S."/>
            <person name="Gugger M."/>
            <person name="Lopez-Garcia P."/>
            <person name="Millet M."/>
            <person name="Skouri-Panet F."/>
            <person name="Moreira D."/>
            <person name="Callebaut I."/>
        </authorList>
    </citation>
    <scope>NUCLEOTIDE SEQUENCE</scope>
    <source>
        <strain evidence="7">G9</strain>
    </source>
</reference>
<protein>
    <recommendedName>
        <fullName evidence="4 5">o-succinylbenzoate synthase</fullName>
        <shortName evidence="4">OSB synthase</shortName>
        <shortName evidence="4">OSBS</shortName>
        <ecNumber evidence="4 5">4.2.1.113</ecNumber>
    </recommendedName>
    <alternativeName>
        <fullName evidence="4">4-(2'-carboxyphenyl)-4-oxybutyric acid synthase</fullName>
    </alternativeName>
    <alternativeName>
        <fullName evidence="4">o-succinylbenzoic acid synthase</fullName>
    </alternativeName>
</protein>
<sequence length="343" mass="38942">MPIDSIHNDGYSYDYRPYSIPLKSPLNSHHGVWLRREGIYIRLENERGQVGFGEIAPLPWFGSESIEAALGFCQGLPRHITAATIQSISDDLPACQFGFGTAWEAIAHIPYAITLPLNTLNICGLLPAGKDVLTAWQALWQEGYRTFKWKIGVHDHALEKDLFHTLIAELPTRARLRLDANGGLTQETARDWLATLDGIRPPDLIEFLEQPLPPQAIDELMALAHDYHTPIALDEAIASVRQLWMWHHRGWPGIYVLKPGILGFPERLRQFCQYYRQESKLVFSSVLEGAIARTAIFHLIQGLELESKLALGFGIDPWRSVPLLTHLTDYEKLWHGSHQSYER</sequence>
<dbReference type="PANTHER" id="PTHR48073">
    <property type="entry name" value="O-SUCCINYLBENZOATE SYNTHASE-RELATED"/>
    <property type="match status" value="1"/>
</dbReference>
<dbReference type="Pfam" id="PF21508">
    <property type="entry name" value="MenC_N"/>
    <property type="match status" value="1"/>
</dbReference>
<evidence type="ECO:0000256" key="1">
    <source>
        <dbReference type="ARBA" id="ARBA00022723"/>
    </source>
</evidence>
<dbReference type="CDD" id="cd03320">
    <property type="entry name" value="OSBS"/>
    <property type="match status" value="1"/>
</dbReference>
<dbReference type="GO" id="GO:0043748">
    <property type="term" value="F:O-succinylbenzoate synthase activity"/>
    <property type="evidence" value="ECO:0007669"/>
    <property type="project" value="UniProtKB-EC"/>
</dbReference>
<dbReference type="InterPro" id="IPR036849">
    <property type="entry name" value="Enolase-like_C_sf"/>
</dbReference>
<dbReference type="Gene3D" id="3.20.20.120">
    <property type="entry name" value="Enolase-like C-terminal domain"/>
    <property type="match status" value="1"/>
</dbReference>
<organism evidence="7 8">
    <name type="scientific">Candidatus Synechococcus calcipolaris G9</name>
    <dbReference type="NCBI Taxonomy" id="1497997"/>
    <lineage>
        <taxon>Bacteria</taxon>
        <taxon>Bacillati</taxon>
        <taxon>Cyanobacteriota</taxon>
        <taxon>Cyanophyceae</taxon>
        <taxon>Synechococcales</taxon>
        <taxon>Synechococcaceae</taxon>
        <taxon>Synechococcus</taxon>
    </lineage>
</organism>
<dbReference type="InterPro" id="IPR010196">
    <property type="entry name" value="OSB_synthase_MenC1"/>
</dbReference>
<accession>A0ABT6F2P9</accession>
<evidence type="ECO:0000256" key="4">
    <source>
        <dbReference type="HAMAP-Rule" id="MF_00470"/>
    </source>
</evidence>
<dbReference type="InterPro" id="IPR029065">
    <property type="entry name" value="Enolase_C-like"/>
</dbReference>
<dbReference type="SUPFAM" id="SSF51604">
    <property type="entry name" value="Enolase C-terminal domain-like"/>
    <property type="match status" value="1"/>
</dbReference>